<keyword evidence="15" id="KW-1185">Reference proteome</keyword>
<evidence type="ECO:0000313" key="13">
    <source>
        <dbReference type="EMBL" id="WGM04818.1"/>
    </source>
</evidence>
<dbReference type="KEGG" id="ans:ArsFIN_31580"/>
<comment type="subcellular location">
    <subcellularLocation>
        <location evidence="1 7">Periplasm</location>
    </subcellularLocation>
</comment>
<sequence length="239" mass="26404">MKKNIVWLISLLVAVSHSVLADDVAIKRTLNKMGIETENIHPSPIVGLSTVITNQGLVYVTEDGKYLLEGPIYDLSGQMPVNVTNQILAKKIEAMSDQMIIFKAPEEKYAITVFTDVTCGYCKKFHQDIAEYNKKGITVRYLAFPRNGLHHESAKTMTSIWCSADRQKALTDAFKGETISPIEKCQTVDIAAQFNIGHMLGINGTPALVLEDGTVIPGYMTADDLVKGLEKLKKKIIMS</sequence>
<dbReference type="Pfam" id="PF13098">
    <property type="entry name" value="Thioredoxin_2"/>
    <property type="match status" value="1"/>
</dbReference>
<keyword evidence="5" id="KW-1015">Disulfide bond</keyword>
<evidence type="ECO:0000313" key="15">
    <source>
        <dbReference type="Proteomes" id="UP001177592"/>
    </source>
</evidence>
<dbReference type="SUPFAM" id="SSF54423">
    <property type="entry name" value="DsbC/DsbG N-terminal domain-like"/>
    <property type="match status" value="1"/>
</dbReference>
<reference evidence="11 14" key="2">
    <citation type="submission" date="2019-03" db="EMBL/GenBank/DDBJ databases">
        <title>Long-read sequencing reveals hyperdense prophage content in a complex bacterial symbiont genome.</title>
        <authorList>
            <person name="Frost C.L."/>
            <person name="Siozios S."/>
            <person name="Nadal-Jimenez P."/>
            <person name="Brockhurst M.A."/>
            <person name="King K.C."/>
            <person name="Darby A.C."/>
            <person name="Hurst G.D.D."/>
        </authorList>
    </citation>
    <scope>NUCLEOTIDE SEQUENCE [LARGE SCALE GENOMIC DNA]</scope>
    <source>
        <strain evidence="11 14">FIN</strain>
    </source>
</reference>
<evidence type="ECO:0000313" key="12">
    <source>
        <dbReference type="EMBL" id="WGM00783.1"/>
    </source>
</evidence>
<keyword evidence="12" id="KW-0413">Isomerase</keyword>
<dbReference type="InterPro" id="IPR036249">
    <property type="entry name" value="Thioredoxin-like_sf"/>
</dbReference>
<evidence type="ECO:0000256" key="3">
    <source>
        <dbReference type="ARBA" id="ARBA00022729"/>
    </source>
</evidence>
<dbReference type="EMBL" id="FN545246">
    <property type="protein sequence ID" value="CBA74881.1"/>
    <property type="molecule type" value="Genomic_DNA"/>
</dbReference>
<evidence type="ECO:0000259" key="8">
    <source>
        <dbReference type="Pfam" id="PF10411"/>
    </source>
</evidence>
<dbReference type="Proteomes" id="UP001177592">
    <property type="component" value="Chromosome"/>
</dbReference>
<organism evidence="10">
    <name type="scientific">Arsenophonus nasoniae</name>
    <name type="common">son-killer infecting Nasonia vitripennis</name>
    <dbReference type="NCBI Taxonomy" id="638"/>
    <lineage>
        <taxon>Bacteria</taxon>
        <taxon>Pseudomonadati</taxon>
        <taxon>Pseudomonadota</taxon>
        <taxon>Gammaproteobacteria</taxon>
        <taxon>Enterobacterales</taxon>
        <taxon>Morganellaceae</taxon>
        <taxon>Arsenophonus</taxon>
    </lineage>
</organism>
<dbReference type="InterPro" id="IPR012336">
    <property type="entry name" value="Thioredoxin-like_fold"/>
</dbReference>
<dbReference type="Gene3D" id="3.10.450.70">
    <property type="entry name" value="Disulphide bond isomerase, DsbC/G, N-terminal"/>
    <property type="match status" value="1"/>
</dbReference>
<comment type="function">
    <text evidence="7">Required for disulfide bond formation in some periplasmic proteins. Acts by transferring its disulfide bond to other proteins and is reduced in the process.</text>
</comment>
<protein>
    <recommendedName>
        <fullName evidence="7">Thiol:disulfide interchange protein</fullName>
    </recommendedName>
</protein>
<dbReference type="EMBL" id="CP123523">
    <property type="protein sequence ID" value="WGM04818.1"/>
    <property type="molecule type" value="Genomic_DNA"/>
</dbReference>
<reference evidence="12" key="3">
    <citation type="submission" date="2023-04" db="EMBL/GenBank/DDBJ databases">
        <title>Genome dynamics across the evolutionary transition to endosymbiosis.</title>
        <authorList>
            <person name="Siozios S."/>
            <person name="Nadal-Jimenez P."/>
            <person name="Azagi T."/>
            <person name="Sprong H."/>
            <person name="Frost C.L."/>
            <person name="Parratt S.R."/>
            <person name="Taylor G."/>
            <person name="Brettell L."/>
            <person name="Lew K.C."/>
            <person name="Croft L."/>
            <person name="King K.C."/>
            <person name="Brockhurst M.A."/>
            <person name="Hypsa V."/>
            <person name="Novakova E."/>
            <person name="Darby A.C."/>
            <person name="Hurst G.D.D."/>
        </authorList>
    </citation>
    <scope>NUCLEOTIDE SEQUENCE</scope>
    <source>
        <strain evidence="13">ANv_CAN</strain>
        <strain evidence="12">APv</strain>
    </source>
</reference>
<dbReference type="EMBL" id="CP123504">
    <property type="protein sequence ID" value="WGM00783.1"/>
    <property type="molecule type" value="Genomic_DNA"/>
</dbReference>
<dbReference type="InterPro" id="IPR033954">
    <property type="entry name" value="DiS-bond_Isoase_DsbC/G"/>
</dbReference>
<evidence type="ECO:0000313" key="14">
    <source>
        <dbReference type="Proteomes" id="UP000295134"/>
    </source>
</evidence>
<dbReference type="InterPro" id="IPR018950">
    <property type="entry name" value="DiS-bond_isomerase_DsbC/G_N"/>
</dbReference>
<feature type="chain" id="PRO_5044524004" description="Thiol:disulfide interchange protein" evidence="7">
    <location>
        <begin position="22"/>
        <end position="239"/>
    </location>
</feature>
<dbReference type="Gene3D" id="3.40.30.10">
    <property type="entry name" value="Glutaredoxin"/>
    <property type="match status" value="1"/>
</dbReference>
<evidence type="ECO:0000259" key="9">
    <source>
        <dbReference type="Pfam" id="PF13098"/>
    </source>
</evidence>
<dbReference type="InterPro" id="IPR009094">
    <property type="entry name" value="DiS-bond_isomerase_DsbC/G_N_sf"/>
</dbReference>
<dbReference type="RefSeq" id="WP_026822900.1">
    <property type="nucleotide sequence ID" value="NZ_CP038613.1"/>
</dbReference>
<dbReference type="GO" id="GO:0042597">
    <property type="term" value="C:periplasmic space"/>
    <property type="evidence" value="ECO:0007669"/>
    <property type="project" value="UniProtKB-SubCell"/>
</dbReference>
<proteinExistence type="inferred from homology"/>
<dbReference type="AlphaFoldDB" id="D2U1X8"/>
<dbReference type="InterPro" id="IPR017937">
    <property type="entry name" value="Thioredoxin_CS"/>
</dbReference>
<dbReference type="GO" id="GO:0016853">
    <property type="term" value="F:isomerase activity"/>
    <property type="evidence" value="ECO:0007669"/>
    <property type="project" value="UniProtKB-KW"/>
</dbReference>
<evidence type="ECO:0000256" key="5">
    <source>
        <dbReference type="ARBA" id="ARBA00023157"/>
    </source>
</evidence>
<dbReference type="GeneID" id="96878125"/>
<feature type="domain" description="Thioredoxin-like fold" evidence="9">
    <location>
        <begin position="104"/>
        <end position="227"/>
    </location>
</feature>
<evidence type="ECO:0000256" key="2">
    <source>
        <dbReference type="ARBA" id="ARBA00009813"/>
    </source>
</evidence>
<dbReference type="InterPro" id="IPR051470">
    <property type="entry name" value="Thiol:disulfide_interchange"/>
</dbReference>
<dbReference type="PROSITE" id="PS00194">
    <property type="entry name" value="THIOREDOXIN_1"/>
    <property type="match status" value="1"/>
</dbReference>
<dbReference type="SUPFAM" id="SSF52833">
    <property type="entry name" value="Thioredoxin-like"/>
    <property type="match status" value="1"/>
</dbReference>
<evidence type="ECO:0000256" key="7">
    <source>
        <dbReference type="RuleBase" id="RU364038"/>
    </source>
</evidence>
<keyword evidence="3 7" id="KW-0732">Signal</keyword>
<reference evidence="10" key="1">
    <citation type="journal article" date="2010" name="Insect Mol. Biol.">
        <title>The draft genome sequence of Arsenophonus nasoniae, son-killer bacterium of Nasonia vitripennis, reveals genes associated with virulence and symbiosis.</title>
        <authorList>
            <person name="Wilkes T."/>
            <person name="Darby A.C."/>
            <person name="Choi J."/>
            <person name="Colborne J.K."/>
            <person name="Werren J.H."/>
            <person name="Hurst G.D.D."/>
        </authorList>
    </citation>
    <scope>NUCLEOTIDE SEQUENCE</scope>
</reference>
<accession>D2U1X8</accession>
<comment type="similarity">
    <text evidence="2 7">Belongs to the thioredoxin family. DsbC subfamily.</text>
</comment>
<dbReference type="Proteomes" id="UP001177595">
    <property type="component" value="Chromosome"/>
</dbReference>
<keyword evidence="4 7" id="KW-0574">Periplasm</keyword>
<dbReference type="PANTHER" id="PTHR35272">
    <property type="entry name" value="THIOL:DISULFIDE INTERCHANGE PROTEIN DSBC-RELATED"/>
    <property type="match status" value="1"/>
</dbReference>
<dbReference type="NCBIfam" id="NF008129">
    <property type="entry name" value="PRK10877.1"/>
    <property type="match status" value="1"/>
</dbReference>
<dbReference type="Pfam" id="PF10411">
    <property type="entry name" value="DsbC_N"/>
    <property type="match status" value="1"/>
</dbReference>
<dbReference type="Proteomes" id="UP000295134">
    <property type="component" value="Chromosome"/>
</dbReference>
<feature type="domain" description="Disulphide bond isomerase DsbC/G N-terminal" evidence="8">
    <location>
        <begin position="19"/>
        <end position="85"/>
    </location>
</feature>
<dbReference type="EMBL" id="CP038613">
    <property type="protein sequence ID" value="QBY44572.1"/>
    <property type="molecule type" value="Genomic_DNA"/>
</dbReference>
<name>D2U1X8_9GAMM</name>
<keyword evidence="6 7" id="KW-0676">Redox-active center</keyword>
<dbReference type="PANTHER" id="PTHR35272:SF3">
    <property type="entry name" value="THIOL:DISULFIDE INTERCHANGE PROTEIN DSBC"/>
    <property type="match status" value="1"/>
</dbReference>
<evidence type="ECO:0000256" key="4">
    <source>
        <dbReference type="ARBA" id="ARBA00022764"/>
    </source>
</evidence>
<evidence type="ECO:0000256" key="1">
    <source>
        <dbReference type="ARBA" id="ARBA00004418"/>
    </source>
</evidence>
<feature type="signal peptide" evidence="7">
    <location>
        <begin position="1"/>
        <end position="21"/>
    </location>
</feature>
<evidence type="ECO:0000256" key="6">
    <source>
        <dbReference type="ARBA" id="ARBA00023284"/>
    </source>
</evidence>
<gene>
    <name evidence="11" type="primary">dsbC</name>
    <name evidence="10" type="ORF">ARN_25740</name>
    <name evidence="11" type="ORF">ArsFIN_31580</name>
    <name evidence="12" type="ORF">QE210_13100</name>
    <name evidence="13" type="ORF">QE258_14630</name>
</gene>
<evidence type="ECO:0000313" key="10">
    <source>
        <dbReference type="EMBL" id="CBA74881.1"/>
    </source>
</evidence>
<evidence type="ECO:0000313" key="11">
    <source>
        <dbReference type="EMBL" id="QBY44572.1"/>
    </source>
</evidence>
<dbReference type="CDD" id="cd03020">
    <property type="entry name" value="DsbA_DsbC_DsbG"/>
    <property type="match status" value="1"/>
</dbReference>